<dbReference type="Gene3D" id="1.20.120.520">
    <property type="entry name" value="nmb1532 protein domain like"/>
    <property type="match status" value="1"/>
</dbReference>
<evidence type="ECO:0000259" key="2">
    <source>
        <dbReference type="Pfam" id="PF01814"/>
    </source>
</evidence>
<protein>
    <recommendedName>
        <fullName evidence="2">Hemerythrin-like domain-containing protein</fullName>
    </recommendedName>
</protein>
<dbReference type="EMBL" id="MDYL01000005">
    <property type="protein sequence ID" value="OQD76062.1"/>
    <property type="molecule type" value="Genomic_DNA"/>
</dbReference>
<evidence type="ECO:0000313" key="3">
    <source>
        <dbReference type="EMBL" id="OQD76062.1"/>
    </source>
</evidence>
<comment type="caution">
    <text evidence="3">The sequence shown here is derived from an EMBL/GenBank/DDBJ whole genome shotgun (WGS) entry which is preliminary data.</text>
</comment>
<name>A0A1V6PHB7_PENDC</name>
<dbReference type="PANTHER" id="PTHR35585:SF3">
    <property type="entry name" value="HEMERYTHRIN-LIKE DOMAIN-CONTAINING PROTEIN"/>
    <property type="match status" value="1"/>
</dbReference>
<dbReference type="STRING" id="69771.A0A1V6PHB7"/>
<accession>A0A1V6PHB7</accession>
<gene>
    <name evidence="3" type="ORF">PENDEC_c005G03091</name>
</gene>
<dbReference type="AlphaFoldDB" id="A0A1V6PHB7"/>
<reference evidence="4" key="1">
    <citation type="journal article" date="2017" name="Nat. Microbiol.">
        <title>Global analysis of biosynthetic gene clusters reveals vast potential of secondary metabolite production in Penicillium species.</title>
        <authorList>
            <person name="Nielsen J.C."/>
            <person name="Grijseels S."/>
            <person name="Prigent S."/>
            <person name="Ji B."/>
            <person name="Dainat J."/>
            <person name="Nielsen K.F."/>
            <person name="Frisvad J.C."/>
            <person name="Workman M."/>
            <person name="Nielsen J."/>
        </authorList>
    </citation>
    <scope>NUCLEOTIDE SEQUENCE [LARGE SCALE GENOMIC DNA]</scope>
    <source>
        <strain evidence="4">IBT 11843</strain>
    </source>
</reference>
<dbReference type="InterPro" id="IPR012312">
    <property type="entry name" value="Hemerythrin-like"/>
</dbReference>
<dbReference type="PANTHER" id="PTHR35585">
    <property type="entry name" value="HHE DOMAIN PROTEIN (AFU_ORTHOLOGUE AFUA_4G00730)"/>
    <property type="match status" value="1"/>
</dbReference>
<proteinExistence type="predicted"/>
<sequence length="218" mass="24997">MTTTSDTATGPIPHPYFHKKMRRPLHTYENAATPAHTRLLPAVKNEHRELEYHTNKILRSSDPDQQTRYQNLFIWELARHIISEELVIYPALAKHVDDGQARADKRRIEHQTIKEQLNAFQGLWATDPRFAPTLEALLDDLVYHFQQEEGSDLPVLEDGISQTDSEALTRSLDRTKIFVPSRSHPLAPSKPPFETAVALLTAPVDMVADIFRKWPHPE</sequence>
<dbReference type="OMA" id="WELARHI"/>
<dbReference type="OrthoDB" id="9983919at2759"/>
<keyword evidence="4" id="KW-1185">Reference proteome</keyword>
<evidence type="ECO:0000256" key="1">
    <source>
        <dbReference type="SAM" id="MobiDB-lite"/>
    </source>
</evidence>
<organism evidence="3 4">
    <name type="scientific">Penicillium decumbens</name>
    <dbReference type="NCBI Taxonomy" id="69771"/>
    <lineage>
        <taxon>Eukaryota</taxon>
        <taxon>Fungi</taxon>
        <taxon>Dikarya</taxon>
        <taxon>Ascomycota</taxon>
        <taxon>Pezizomycotina</taxon>
        <taxon>Eurotiomycetes</taxon>
        <taxon>Eurotiomycetidae</taxon>
        <taxon>Eurotiales</taxon>
        <taxon>Aspergillaceae</taxon>
        <taxon>Penicillium</taxon>
    </lineage>
</organism>
<dbReference type="Proteomes" id="UP000191522">
    <property type="component" value="Unassembled WGS sequence"/>
</dbReference>
<feature type="domain" description="Hemerythrin-like" evidence="2">
    <location>
        <begin position="42"/>
        <end position="155"/>
    </location>
</feature>
<dbReference type="Pfam" id="PF01814">
    <property type="entry name" value="Hemerythrin"/>
    <property type="match status" value="1"/>
</dbReference>
<feature type="region of interest" description="Disordered" evidence="1">
    <location>
        <begin position="1"/>
        <end position="23"/>
    </location>
</feature>
<evidence type="ECO:0000313" key="4">
    <source>
        <dbReference type="Proteomes" id="UP000191522"/>
    </source>
</evidence>